<name>A0A8E2EAT5_9PEZI</name>
<dbReference type="GO" id="GO:0004650">
    <property type="term" value="F:polygalacturonase activity"/>
    <property type="evidence" value="ECO:0007669"/>
    <property type="project" value="UniProtKB-EC"/>
</dbReference>
<evidence type="ECO:0000313" key="14">
    <source>
        <dbReference type="Proteomes" id="UP000250266"/>
    </source>
</evidence>
<evidence type="ECO:0000256" key="1">
    <source>
        <dbReference type="ARBA" id="ARBA00004613"/>
    </source>
</evidence>
<dbReference type="InterPro" id="IPR011050">
    <property type="entry name" value="Pectin_lyase_fold/virulence"/>
</dbReference>
<dbReference type="SUPFAM" id="SSF51126">
    <property type="entry name" value="Pectin lyase-like"/>
    <property type="match status" value="1"/>
</dbReference>
<dbReference type="EMBL" id="KV744960">
    <property type="protein sequence ID" value="OCK80415.1"/>
    <property type="molecule type" value="Genomic_DNA"/>
</dbReference>
<dbReference type="GO" id="GO:0071555">
    <property type="term" value="P:cell wall organization"/>
    <property type="evidence" value="ECO:0007669"/>
    <property type="project" value="UniProtKB-KW"/>
</dbReference>
<keyword evidence="5" id="KW-0732">Signal</keyword>
<comment type="catalytic activity">
    <reaction evidence="11">
        <text>(1,4-alpha-D-galacturonosyl)n+m + H2O = (1,4-alpha-D-galacturonosyl)n + (1,4-alpha-D-galacturonosyl)m.</text>
        <dbReference type="EC" id="3.2.1.15"/>
    </reaction>
</comment>
<keyword evidence="8" id="KW-1015">Disulfide bond</keyword>
<evidence type="ECO:0000256" key="2">
    <source>
        <dbReference type="ARBA" id="ARBA00008834"/>
    </source>
</evidence>
<dbReference type="InterPro" id="IPR012334">
    <property type="entry name" value="Pectin_lyas_fold"/>
</dbReference>
<evidence type="ECO:0000256" key="11">
    <source>
        <dbReference type="ARBA" id="ARBA00034074"/>
    </source>
</evidence>
<accession>A0A8E2EAT5</accession>
<sequence length="344" mass="35807">MVRLSATAVAGGALWQAAATLASPAPAKLEDVEKRAITCAFSGSNVASSASKSKTSCSTIIPSSVAVSSGNACFPKVIFEGETTFMGRPHRLHLWHLNHRHRSRWWDGEGSNGGKTKSTFFYAHGMKSSSIAGIYIQSSPVQVFSIDGPTDLALTEIMIDNSNDDANGAANTDAFDIGGSTGITISGANVHNQDDCIAVNSGTAPGSRTPQTSPYTPPLQLLIHSARPSIVHPIGVRIKTVYGATSSVTGVTYKDITLSDITGYGIDIEQGYENGSPTGTLTTGVPVTDITLDNVKGTVASTGTDIYILCSSSGRCSDWTWENVSVTGGKTSTGCENVSSGESC</sequence>
<dbReference type="GO" id="GO:0045490">
    <property type="term" value="P:pectin catabolic process"/>
    <property type="evidence" value="ECO:0007669"/>
    <property type="project" value="TreeGrafter"/>
</dbReference>
<keyword evidence="9 12" id="KW-0326">Glycosidase</keyword>
<dbReference type="PANTHER" id="PTHR31884">
    <property type="entry name" value="POLYGALACTURONASE"/>
    <property type="match status" value="1"/>
</dbReference>
<evidence type="ECO:0000256" key="8">
    <source>
        <dbReference type="ARBA" id="ARBA00023157"/>
    </source>
</evidence>
<evidence type="ECO:0000256" key="6">
    <source>
        <dbReference type="ARBA" id="ARBA00022737"/>
    </source>
</evidence>
<evidence type="ECO:0000256" key="12">
    <source>
        <dbReference type="RuleBase" id="RU361169"/>
    </source>
</evidence>
<dbReference type="InterPro" id="IPR006626">
    <property type="entry name" value="PbH1"/>
</dbReference>
<evidence type="ECO:0000256" key="5">
    <source>
        <dbReference type="ARBA" id="ARBA00022729"/>
    </source>
</evidence>
<dbReference type="InterPro" id="IPR000743">
    <property type="entry name" value="Glyco_hydro_28"/>
</dbReference>
<evidence type="ECO:0000256" key="7">
    <source>
        <dbReference type="ARBA" id="ARBA00022801"/>
    </source>
</evidence>
<dbReference type="AlphaFoldDB" id="A0A8E2EAT5"/>
<proteinExistence type="inferred from homology"/>
<dbReference type="EC" id="3.2.1.15" evidence="3"/>
<keyword evidence="7 12" id="KW-0378">Hydrolase</keyword>
<dbReference type="Proteomes" id="UP000250266">
    <property type="component" value="Unassembled WGS sequence"/>
</dbReference>
<dbReference type="PANTHER" id="PTHR31884:SF1">
    <property type="entry name" value="POLYGALACTURONASE"/>
    <property type="match status" value="1"/>
</dbReference>
<dbReference type="Pfam" id="PF00295">
    <property type="entry name" value="Glyco_hydro_28"/>
    <property type="match status" value="2"/>
</dbReference>
<evidence type="ECO:0000256" key="3">
    <source>
        <dbReference type="ARBA" id="ARBA00012736"/>
    </source>
</evidence>
<keyword evidence="10" id="KW-0961">Cell wall biogenesis/degradation</keyword>
<comment type="similarity">
    <text evidence="2 12">Belongs to the glycosyl hydrolase 28 family.</text>
</comment>
<evidence type="ECO:0000256" key="9">
    <source>
        <dbReference type="ARBA" id="ARBA00023295"/>
    </source>
</evidence>
<keyword evidence="6" id="KW-0677">Repeat</keyword>
<dbReference type="GO" id="GO:0005576">
    <property type="term" value="C:extracellular region"/>
    <property type="evidence" value="ECO:0007669"/>
    <property type="project" value="UniProtKB-SubCell"/>
</dbReference>
<organism evidence="13 14">
    <name type="scientific">Lepidopterella palustris CBS 459.81</name>
    <dbReference type="NCBI Taxonomy" id="1314670"/>
    <lineage>
        <taxon>Eukaryota</taxon>
        <taxon>Fungi</taxon>
        <taxon>Dikarya</taxon>
        <taxon>Ascomycota</taxon>
        <taxon>Pezizomycotina</taxon>
        <taxon>Dothideomycetes</taxon>
        <taxon>Pleosporomycetidae</taxon>
        <taxon>Mytilinidiales</taxon>
        <taxon>Argynnaceae</taxon>
        <taxon>Lepidopterella</taxon>
    </lineage>
</organism>
<keyword evidence="14" id="KW-1185">Reference proteome</keyword>
<keyword evidence="4" id="KW-0964">Secreted</keyword>
<dbReference type="SMART" id="SM00710">
    <property type="entry name" value="PbH1"/>
    <property type="match status" value="2"/>
</dbReference>
<dbReference type="InterPro" id="IPR050434">
    <property type="entry name" value="Glycosyl_hydrlase_28"/>
</dbReference>
<evidence type="ECO:0000256" key="4">
    <source>
        <dbReference type="ARBA" id="ARBA00022525"/>
    </source>
</evidence>
<protein>
    <recommendedName>
        <fullName evidence="3">endo-polygalacturonase</fullName>
        <ecNumber evidence="3">3.2.1.15</ecNumber>
    </recommendedName>
</protein>
<comment type="subcellular location">
    <subcellularLocation>
        <location evidence="1">Secreted</location>
    </subcellularLocation>
</comment>
<reference evidence="13 14" key="1">
    <citation type="journal article" date="2016" name="Nat. Commun.">
        <title>Ectomycorrhizal ecology is imprinted in the genome of the dominant symbiotic fungus Cenococcum geophilum.</title>
        <authorList>
            <consortium name="DOE Joint Genome Institute"/>
            <person name="Peter M."/>
            <person name="Kohler A."/>
            <person name="Ohm R.A."/>
            <person name="Kuo A."/>
            <person name="Krutzmann J."/>
            <person name="Morin E."/>
            <person name="Arend M."/>
            <person name="Barry K.W."/>
            <person name="Binder M."/>
            <person name="Choi C."/>
            <person name="Clum A."/>
            <person name="Copeland A."/>
            <person name="Grisel N."/>
            <person name="Haridas S."/>
            <person name="Kipfer T."/>
            <person name="LaButti K."/>
            <person name="Lindquist E."/>
            <person name="Lipzen A."/>
            <person name="Maire R."/>
            <person name="Meier B."/>
            <person name="Mihaltcheva S."/>
            <person name="Molinier V."/>
            <person name="Murat C."/>
            <person name="Poggeler S."/>
            <person name="Quandt C.A."/>
            <person name="Sperisen C."/>
            <person name="Tritt A."/>
            <person name="Tisserant E."/>
            <person name="Crous P.W."/>
            <person name="Henrissat B."/>
            <person name="Nehls U."/>
            <person name="Egli S."/>
            <person name="Spatafora J.W."/>
            <person name="Grigoriev I.V."/>
            <person name="Martin F.M."/>
        </authorList>
    </citation>
    <scope>NUCLEOTIDE SEQUENCE [LARGE SCALE GENOMIC DNA]</scope>
    <source>
        <strain evidence="13 14">CBS 459.81</strain>
    </source>
</reference>
<dbReference type="OrthoDB" id="1546079at2759"/>
<evidence type="ECO:0000256" key="10">
    <source>
        <dbReference type="ARBA" id="ARBA00023316"/>
    </source>
</evidence>
<dbReference type="Gene3D" id="2.160.20.10">
    <property type="entry name" value="Single-stranded right-handed beta-helix, Pectin lyase-like"/>
    <property type="match status" value="2"/>
</dbReference>
<gene>
    <name evidence="13" type="ORF">K432DRAFT_425756</name>
</gene>
<evidence type="ECO:0000313" key="13">
    <source>
        <dbReference type="EMBL" id="OCK80415.1"/>
    </source>
</evidence>